<dbReference type="GO" id="GO:0042744">
    <property type="term" value="P:hydrogen peroxide catabolic process"/>
    <property type="evidence" value="ECO:0007669"/>
    <property type="project" value="UniProtKB-KW"/>
</dbReference>
<feature type="binding site" description="axial binding residue" evidence="14">
    <location>
        <position position="210"/>
    </location>
    <ligand>
        <name>heme b</name>
        <dbReference type="ChEBI" id="CHEBI:60344"/>
    </ligand>
    <ligandPart>
        <name>Fe</name>
        <dbReference type="ChEBI" id="CHEBI:18248"/>
    </ligandPart>
</feature>
<dbReference type="SUPFAM" id="SSF48113">
    <property type="entry name" value="Heme-dependent peroxidases"/>
    <property type="match status" value="1"/>
</dbReference>
<dbReference type="PRINTS" id="PR00461">
    <property type="entry name" value="PLPEROXIDASE"/>
</dbReference>
<feature type="disulfide bond" evidence="16">
    <location>
        <begin position="51"/>
        <end position="133"/>
    </location>
</feature>
<evidence type="ECO:0000256" key="9">
    <source>
        <dbReference type="ARBA" id="ARBA00023180"/>
    </source>
</evidence>
<dbReference type="PROSITE" id="PS50873">
    <property type="entry name" value="PEROXIDASE_4"/>
    <property type="match status" value="1"/>
</dbReference>
<reference evidence="19" key="1">
    <citation type="submission" date="2019-01" db="EMBL/GenBank/DDBJ databases">
        <title>Whole genome resequencing and QTL map-based candidate gene discovery for salt tolerance in rice (Oryza sativa).</title>
        <authorList>
            <person name="Abhayawickrama B.P."/>
            <person name="Gimhani D.R."/>
            <person name="Herath V."/>
            <person name="Liyanage D.S."/>
            <person name="Kottearachchi N.S."/>
        </authorList>
    </citation>
    <scope>NUCLEOTIDE SEQUENCE</scope>
</reference>
<keyword evidence="17" id="KW-0964">Secreted</keyword>
<keyword evidence="7 14" id="KW-0408">Iron</keyword>
<feature type="binding site" evidence="14">
    <location>
        <position position="245"/>
    </location>
    <ligand>
        <name>Ca(2+)</name>
        <dbReference type="ChEBI" id="CHEBI:29108"/>
        <label>2</label>
    </ligand>
</feature>
<comment type="cofactor">
    <cofactor evidence="14 17">
        <name>heme b</name>
        <dbReference type="ChEBI" id="CHEBI:60344"/>
    </cofactor>
    <text evidence="14 17">Binds 1 heme b (iron(II)-protoporphyrin IX) group per subunit.</text>
</comment>
<keyword evidence="9" id="KW-0325">Glycoprotein</keyword>
<keyword evidence="4 14" id="KW-0479">Metal-binding</keyword>
<feature type="binding site" evidence="14">
    <location>
        <position position="92"/>
    </location>
    <ligand>
        <name>Ca(2+)</name>
        <dbReference type="ChEBI" id="CHEBI:29108"/>
        <label>1</label>
    </ligand>
</feature>
<dbReference type="GO" id="GO:0005576">
    <property type="term" value="C:extracellular region"/>
    <property type="evidence" value="ECO:0007669"/>
    <property type="project" value="UniProtKB-SubCell"/>
</dbReference>
<dbReference type="GO" id="GO:0046872">
    <property type="term" value="F:metal ion binding"/>
    <property type="evidence" value="ECO:0007669"/>
    <property type="project" value="UniProtKB-UniRule"/>
</dbReference>
<protein>
    <recommendedName>
        <fullName evidence="17">Peroxidase</fullName>
        <ecNumber evidence="17">1.11.1.7</ecNumber>
    </recommendedName>
</protein>
<evidence type="ECO:0000256" key="7">
    <source>
        <dbReference type="ARBA" id="ARBA00023004"/>
    </source>
</evidence>
<evidence type="ECO:0000256" key="11">
    <source>
        <dbReference type="ARBA" id="ARBA00023324"/>
    </source>
</evidence>
<feature type="active site" description="Proton acceptor" evidence="12">
    <location>
        <position position="82"/>
    </location>
</feature>
<feature type="chain" id="PRO_5026380070" description="Peroxidase" evidence="17">
    <location>
        <begin position="31"/>
        <end position="326"/>
    </location>
</feature>
<comment type="subcellular location">
    <subcellularLocation>
        <location evidence="17">Secreted</location>
    </subcellularLocation>
</comment>
<feature type="binding site" evidence="14">
    <location>
        <position position="106"/>
    </location>
    <ligand>
        <name>Ca(2+)</name>
        <dbReference type="ChEBI" id="CHEBI:29108"/>
        <label>1</label>
    </ligand>
</feature>
<dbReference type="GO" id="GO:0006979">
    <property type="term" value="P:response to oxidative stress"/>
    <property type="evidence" value="ECO:0007669"/>
    <property type="project" value="UniProtKB-UniRule"/>
</dbReference>
<evidence type="ECO:0000256" key="13">
    <source>
        <dbReference type="PIRSR" id="PIRSR600823-2"/>
    </source>
</evidence>
<dbReference type="EMBL" id="MK492746">
    <property type="protein sequence ID" value="QIQ51140.1"/>
    <property type="molecule type" value="Genomic_DNA"/>
</dbReference>
<dbReference type="InterPro" id="IPR002016">
    <property type="entry name" value="Haem_peroxidase"/>
</dbReference>
<feature type="signal peptide" evidence="17">
    <location>
        <begin position="1"/>
        <end position="30"/>
    </location>
</feature>
<comment type="catalytic activity">
    <reaction evidence="1 17">
        <text>2 a phenolic donor + H2O2 = 2 a phenolic radical donor + 2 H2O</text>
        <dbReference type="Rhea" id="RHEA:56136"/>
        <dbReference type="ChEBI" id="CHEBI:15377"/>
        <dbReference type="ChEBI" id="CHEBI:16240"/>
        <dbReference type="ChEBI" id="CHEBI:139520"/>
        <dbReference type="ChEBI" id="CHEBI:139521"/>
        <dbReference type="EC" id="1.11.1.7"/>
    </reaction>
</comment>
<feature type="binding site" evidence="14">
    <location>
        <position position="240"/>
    </location>
    <ligand>
        <name>Ca(2+)</name>
        <dbReference type="ChEBI" id="CHEBI:29108"/>
        <label>2</label>
    </ligand>
</feature>
<evidence type="ECO:0000256" key="14">
    <source>
        <dbReference type="PIRSR" id="PIRSR600823-3"/>
    </source>
</evidence>
<name>A0A6G9KI54_ORYSI</name>
<feature type="site" description="Transition state stabilizer" evidence="15">
    <location>
        <position position="78"/>
    </location>
</feature>
<feature type="disulfide bond" evidence="16">
    <location>
        <begin position="217"/>
        <end position="224"/>
    </location>
</feature>
<feature type="disulfide bond" evidence="16">
    <location>
        <begin position="84"/>
        <end position="89"/>
    </location>
</feature>
<dbReference type="GO" id="GO:0020037">
    <property type="term" value="F:heme binding"/>
    <property type="evidence" value="ECO:0007669"/>
    <property type="project" value="UniProtKB-UniRule"/>
</dbReference>
<keyword evidence="3 17" id="KW-0349">Heme</keyword>
<evidence type="ECO:0000256" key="1">
    <source>
        <dbReference type="ARBA" id="ARBA00000189"/>
    </source>
</evidence>
<comment type="cofactor">
    <cofactor evidence="14 17">
        <name>Ca(2+)</name>
        <dbReference type="ChEBI" id="CHEBI:29108"/>
    </cofactor>
    <text evidence="14 17">Binds 2 calcium ions per subunit.</text>
</comment>
<dbReference type="PANTHER" id="PTHR31388:SF38">
    <property type="entry name" value="PEROXIDASE"/>
    <property type="match status" value="1"/>
</dbReference>
<keyword evidence="2 17" id="KW-0575">Peroxidase</keyword>
<dbReference type="Gene3D" id="1.10.420.10">
    <property type="entry name" value="Peroxidase, domain 2"/>
    <property type="match status" value="1"/>
</dbReference>
<dbReference type="InterPro" id="IPR033905">
    <property type="entry name" value="Secretory_peroxidase"/>
</dbReference>
<keyword evidence="10" id="KW-0873">Pyrrolidone carboxylic acid</keyword>
<dbReference type="InterPro" id="IPR000823">
    <property type="entry name" value="Peroxidase_pln"/>
</dbReference>
<evidence type="ECO:0000256" key="15">
    <source>
        <dbReference type="PIRSR" id="PIRSR600823-4"/>
    </source>
</evidence>
<sequence length="326" mass="34593">MAAPASSTSSLLLVLVILIAAALISHSANAWPASSSGGGGGLSAGFYDETCPSAQDVVRRVIQDARVADPRIPASLIRLHFHDCFVNGCDASILLDDDLPSGIHTEKRVPANDNSARGFNVVDDIKCELDKACPGVVSCADILAIAAQVSVDLAGGPRWRVQLGRRDATATNIPSADNLPGFTDTLEDLVAKFDAVGLDHGDLVALQGAHTFGRAQCLFTRENCTAGKADDALENLDPVTPDVFDNNYYASLLRGAGKLPSDQVMISDDDPYAAATTAPFVRRFAGSQKSFFRSFAASMIKMGNISPLTGTDGQIRQNCRRINTYY</sequence>
<dbReference type="Pfam" id="PF00141">
    <property type="entry name" value="peroxidase"/>
    <property type="match status" value="1"/>
</dbReference>
<evidence type="ECO:0000256" key="16">
    <source>
        <dbReference type="PIRSR" id="PIRSR600823-5"/>
    </source>
</evidence>
<organism evidence="19">
    <name type="scientific">Oryza sativa subsp. indica</name>
    <name type="common">Rice</name>
    <dbReference type="NCBI Taxonomy" id="39946"/>
    <lineage>
        <taxon>Eukaryota</taxon>
        <taxon>Viridiplantae</taxon>
        <taxon>Streptophyta</taxon>
        <taxon>Embryophyta</taxon>
        <taxon>Tracheophyta</taxon>
        <taxon>Spermatophyta</taxon>
        <taxon>Magnoliopsida</taxon>
        <taxon>Liliopsida</taxon>
        <taxon>Poales</taxon>
        <taxon>Poaceae</taxon>
        <taxon>BOP clade</taxon>
        <taxon>Oryzoideae</taxon>
        <taxon>Oryzeae</taxon>
        <taxon>Oryzinae</taxon>
        <taxon>Oryza</taxon>
        <taxon>Oryza sativa</taxon>
    </lineage>
</organism>
<evidence type="ECO:0000256" key="6">
    <source>
        <dbReference type="ARBA" id="ARBA00023002"/>
    </source>
</evidence>
<feature type="domain" description="Plant heme peroxidase family profile" evidence="18">
    <location>
        <begin position="41"/>
        <end position="323"/>
    </location>
</feature>
<comment type="function">
    <text evidence="17">Removal of H(2)O(2), oxidation of toxic reductants, biosynthesis and degradation of lignin, suberization, auxin catabolism, response to environmental stresses such as wounding, pathogen attack and oxidative stress.</text>
</comment>
<evidence type="ECO:0000256" key="8">
    <source>
        <dbReference type="ARBA" id="ARBA00023157"/>
    </source>
</evidence>
<feature type="binding site" evidence="14">
    <location>
        <position position="90"/>
    </location>
    <ligand>
        <name>Ca(2+)</name>
        <dbReference type="ChEBI" id="CHEBI:29108"/>
        <label>1</label>
    </ligand>
</feature>
<keyword evidence="17" id="KW-0732">Signal</keyword>
<dbReference type="Gene3D" id="1.10.520.10">
    <property type="match status" value="1"/>
</dbReference>
<comment type="similarity">
    <text evidence="17">Belongs to the peroxidase family. Classical plant (class III) peroxidase subfamily.</text>
</comment>
<evidence type="ECO:0000256" key="12">
    <source>
        <dbReference type="PIRSR" id="PIRSR600823-1"/>
    </source>
</evidence>
<evidence type="ECO:0000256" key="5">
    <source>
        <dbReference type="ARBA" id="ARBA00022837"/>
    </source>
</evidence>
<keyword evidence="5 14" id="KW-0106">Calcium</keyword>
<dbReference type="GO" id="GO:0140825">
    <property type="term" value="F:lactoperoxidase activity"/>
    <property type="evidence" value="ECO:0007669"/>
    <property type="project" value="UniProtKB-EC"/>
</dbReference>
<dbReference type="CDD" id="cd00693">
    <property type="entry name" value="secretory_peroxidase"/>
    <property type="match status" value="1"/>
</dbReference>
<dbReference type="EC" id="1.11.1.7" evidence="17"/>
<feature type="binding site" evidence="14">
    <location>
        <position position="237"/>
    </location>
    <ligand>
        <name>Ca(2+)</name>
        <dbReference type="ChEBI" id="CHEBI:29108"/>
        <label>2</label>
    </ligand>
</feature>
<dbReference type="AlphaFoldDB" id="A0A6G9KI54"/>
<keyword evidence="8 16" id="KW-1015">Disulfide bond</keyword>
<feature type="binding site" evidence="14">
    <location>
        <position position="211"/>
    </location>
    <ligand>
        <name>Ca(2+)</name>
        <dbReference type="ChEBI" id="CHEBI:29108"/>
        <label>2</label>
    </ligand>
</feature>
<dbReference type="PANTHER" id="PTHR31388">
    <property type="entry name" value="PEROXIDASE 72-RELATED"/>
    <property type="match status" value="1"/>
</dbReference>
<evidence type="ECO:0000313" key="19">
    <source>
        <dbReference type="EMBL" id="QIQ51140.1"/>
    </source>
</evidence>
<feature type="binding site" evidence="14">
    <location>
        <position position="86"/>
    </location>
    <ligand>
        <name>Ca(2+)</name>
        <dbReference type="ChEBI" id="CHEBI:29108"/>
        <label>1</label>
    </ligand>
</feature>
<keyword evidence="11 17" id="KW-0376">Hydrogen peroxide</keyword>
<evidence type="ECO:0000259" key="18">
    <source>
        <dbReference type="PROSITE" id="PS50873"/>
    </source>
</evidence>
<keyword evidence="6 17" id="KW-0560">Oxidoreductase</keyword>
<proteinExistence type="inferred from homology"/>
<feature type="binding site" evidence="14">
    <location>
        <position position="83"/>
    </location>
    <ligand>
        <name>Ca(2+)</name>
        <dbReference type="ChEBI" id="CHEBI:29108"/>
        <label>1</label>
    </ligand>
</feature>
<evidence type="ECO:0000256" key="4">
    <source>
        <dbReference type="ARBA" id="ARBA00022723"/>
    </source>
</evidence>
<feature type="disulfide bond" evidence="16">
    <location>
        <begin position="139"/>
        <end position="319"/>
    </location>
</feature>
<dbReference type="PRINTS" id="PR00458">
    <property type="entry name" value="PEROXIDASE"/>
</dbReference>
<dbReference type="FunFam" id="1.10.520.10:FF:000009">
    <property type="entry name" value="Peroxidase"/>
    <property type="match status" value="1"/>
</dbReference>
<evidence type="ECO:0000256" key="3">
    <source>
        <dbReference type="ARBA" id="ARBA00022617"/>
    </source>
</evidence>
<feature type="binding site" evidence="14">
    <location>
        <position position="88"/>
    </location>
    <ligand>
        <name>Ca(2+)</name>
        <dbReference type="ChEBI" id="CHEBI:29108"/>
        <label>1</label>
    </ligand>
</feature>
<evidence type="ECO:0000256" key="2">
    <source>
        <dbReference type="ARBA" id="ARBA00022559"/>
    </source>
</evidence>
<evidence type="ECO:0000256" key="10">
    <source>
        <dbReference type="ARBA" id="ARBA00023283"/>
    </source>
</evidence>
<dbReference type="InterPro" id="IPR010255">
    <property type="entry name" value="Haem_peroxidase_sf"/>
</dbReference>
<accession>A0A6G9KI54</accession>
<evidence type="ECO:0000256" key="17">
    <source>
        <dbReference type="RuleBase" id="RU362060"/>
    </source>
</evidence>
<feature type="binding site" evidence="13">
    <location>
        <position position="180"/>
    </location>
    <ligand>
        <name>substrate</name>
    </ligand>
</feature>